<evidence type="ECO:0000313" key="1">
    <source>
        <dbReference type="EMBL" id="KAK4707008.1"/>
    </source>
</evidence>
<protein>
    <submittedName>
        <fullName evidence="1">Uncharacterized protein</fullName>
    </submittedName>
</protein>
<dbReference type="AlphaFoldDB" id="A0AAV9K225"/>
<accession>A0AAV9K225</accession>
<sequence>MLEDIFGFDLYYLGCELSAKIESYDTQQLSNNMCEEEKILISQLEELKVEVQLLDHTFIDVVIVEKSTLELCNEVDNIIL</sequence>
<keyword evidence="2" id="KW-1185">Reference proteome</keyword>
<comment type="caution">
    <text evidence="1">The sequence shown here is derived from an EMBL/GenBank/DDBJ whole genome shotgun (WGS) entry which is preliminary data.</text>
</comment>
<reference evidence="1 2" key="1">
    <citation type="submission" date="2023-10" db="EMBL/GenBank/DDBJ databases">
        <title>Genome-Wide Identification Analysis in wild type Solanum Pinnatisectum Reveals Some Genes Defensing Phytophthora Infestans.</title>
        <authorList>
            <person name="Sun C."/>
        </authorList>
    </citation>
    <scope>NUCLEOTIDE SEQUENCE [LARGE SCALE GENOMIC DNA]</scope>
    <source>
        <strain evidence="1">LQN</strain>
        <tissue evidence="1">Leaf</tissue>
    </source>
</reference>
<evidence type="ECO:0000313" key="2">
    <source>
        <dbReference type="Proteomes" id="UP001311915"/>
    </source>
</evidence>
<dbReference type="Proteomes" id="UP001311915">
    <property type="component" value="Unassembled WGS sequence"/>
</dbReference>
<organism evidence="1 2">
    <name type="scientific">Solanum pinnatisectum</name>
    <name type="common">tansyleaf nightshade</name>
    <dbReference type="NCBI Taxonomy" id="50273"/>
    <lineage>
        <taxon>Eukaryota</taxon>
        <taxon>Viridiplantae</taxon>
        <taxon>Streptophyta</taxon>
        <taxon>Embryophyta</taxon>
        <taxon>Tracheophyta</taxon>
        <taxon>Spermatophyta</taxon>
        <taxon>Magnoliopsida</taxon>
        <taxon>eudicotyledons</taxon>
        <taxon>Gunneridae</taxon>
        <taxon>Pentapetalae</taxon>
        <taxon>asterids</taxon>
        <taxon>lamiids</taxon>
        <taxon>Solanales</taxon>
        <taxon>Solanaceae</taxon>
        <taxon>Solanoideae</taxon>
        <taxon>Solaneae</taxon>
        <taxon>Solanum</taxon>
    </lineage>
</organism>
<proteinExistence type="predicted"/>
<name>A0AAV9K225_9SOLN</name>
<dbReference type="EMBL" id="JAWPEI010000034">
    <property type="protein sequence ID" value="KAK4707008.1"/>
    <property type="molecule type" value="Genomic_DNA"/>
</dbReference>
<gene>
    <name evidence="1" type="ORF">R3W88_033447</name>
</gene>